<keyword evidence="3" id="KW-1185">Reference proteome</keyword>
<organism evidence="2 3">
    <name type="scientific">Smittium culicis</name>
    <dbReference type="NCBI Taxonomy" id="133412"/>
    <lineage>
        <taxon>Eukaryota</taxon>
        <taxon>Fungi</taxon>
        <taxon>Fungi incertae sedis</taxon>
        <taxon>Zoopagomycota</taxon>
        <taxon>Kickxellomycotina</taxon>
        <taxon>Harpellomycetes</taxon>
        <taxon>Harpellales</taxon>
        <taxon>Legeriomycetaceae</taxon>
        <taxon>Smittium</taxon>
    </lineage>
</organism>
<dbReference type="OrthoDB" id="10006023at2759"/>
<sequence length="66" mass="7018">MSNFMSGGADCSKGNPLDSINKHFNKDSSLQQGRFGPAGSSHVPPQQAFRQAFNDPAVAAPINDKQ</sequence>
<proteinExistence type="predicted"/>
<reference evidence="2 3" key="1">
    <citation type="submission" date="2017-01" db="EMBL/GenBank/DDBJ databases">
        <authorList>
            <person name="Mah S.A."/>
            <person name="Swanson W.J."/>
            <person name="Moy G.W."/>
            <person name="Vacquier V.D."/>
        </authorList>
    </citation>
    <scope>NUCLEOTIDE SEQUENCE [LARGE SCALE GENOMIC DNA]</scope>
    <source>
        <strain evidence="2 3">GSMNP</strain>
    </source>
</reference>
<dbReference type="AlphaFoldDB" id="A0A1R1XBI1"/>
<protein>
    <submittedName>
        <fullName evidence="2">Uncharacterized protein</fullName>
    </submittedName>
</protein>
<comment type="caution">
    <text evidence="2">The sequence shown here is derived from an EMBL/GenBank/DDBJ whole genome shotgun (WGS) entry which is preliminary data.</text>
</comment>
<gene>
    <name evidence="2" type="ORF">AYI70_g9365</name>
</gene>
<feature type="non-terminal residue" evidence="2">
    <location>
        <position position="66"/>
    </location>
</feature>
<evidence type="ECO:0000313" key="3">
    <source>
        <dbReference type="Proteomes" id="UP000187283"/>
    </source>
</evidence>
<accession>A0A1R1XBI1</accession>
<dbReference type="STRING" id="133412.A0A1R1XBI1"/>
<name>A0A1R1XBI1_9FUNG</name>
<evidence type="ECO:0000256" key="1">
    <source>
        <dbReference type="SAM" id="MobiDB-lite"/>
    </source>
</evidence>
<dbReference type="Proteomes" id="UP000187283">
    <property type="component" value="Unassembled WGS sequence"/>
</dbReference>
<evidence type="ECO:0000313" key="2">
    <source>
        <dbReference type="EMBL" id="OMJ12002.1"/>
    </source>
</evidence>
<dbReference type="EMBL" id="LSSN01004177">
    <property type="protein sequence ID" value="OMJ12002.1"/>
    <property type="molecule type" value="Genomic_DNA"/>
</dbReference>
<feature type="region of interest" description="Disordered" evidence="1">
    <location>
        <begin position="1"/>
        <end position="66"/>
    </location>
</feature>